<dbReference type="PANTHER" id="PTHR45266:SF3">
    <property type="entry name" value="OXALOACETATE DECARBOXYLASE ALPHA CHAIN"/>
    <property type="match status" value="1"/>
</dbReference>
<dbReference type="EMBL" id="CP051167">
    <property type="protein sequence ID" value="QIZ72994.1"/>
    <property type="molecule type" value="Genomic_DNA"/>
</dbReference>
<comment type="function">
    <text evidence="8">This protein is a component of the acetyl coenzyme A carboxylase complex; first, biotin carboxylase catalyzes the carboxylation of the carrier protein and then the transcarboxylase transfers the carboxyl group to form malonyl-CoA.</text>
</comment>
<evidence type="ECO:0000313" key="11">
    <source>
        <dbReference type="EMBL" id="QIZ72994.1"/>
    </source>
</evidence>
<dbReference type="AlphaFoldDB" id="A0A6H1U2D1"/>
<keyword evidence="3 8" id="KW-0444">Lipid biosynthesis</keyword>
<dbReference type="UniPathway" id="UPA00094"/>
<keyword evidence="12" id="KW-1185">Reference proteome</keyword>
<evidence type="ECO:0000313" key="12">
    <source>
        <dbReference type="Proteomes" id="UP000500857"/>
    </source>
</evidence>
<dbReference type="InterPro" id="IPR050709">
    <property type="entry name" value="Biotin_Carboxyl_Carrier/Decarb"/>
</dbReference>
<dbReference type="RefSeq" id="WP_168571141.1">
    <property type="nucleotide sequence ID" value="NZ_CP051167.1"/>
</dbReference>
<gene>
    <name evidence="11" type="primary">accB</name>
    <name evidence="11" type="ORF">HCG48_22290</name>
</gene>
<keyword evidence="4 8" id="KW-0276">Fatty acid metabolism</keyword>
<evidence type="ECO:0000256" key="3">
    <source>
        <dbReference type="ARBA" id="ARBA00022516"/>
    </source>
</evidence>
<evidence type="ECO:0000256" key="1">
    <source>
        <dbReference type="ARBA" id="ARBA00005194"/>
    </source>
</evidence>
<reference evidence="11 12" key="1">
    <citation type="submission" date="2020-04" db="EMBL/GenBank/DDBJ databases">
        <authorList>
            <person name="Basu S."/>
            <person name="Maruthanayagam V."/>
            <person name="Chakraborty S."/>
            <person name="Pramanik A."/>
            <person name="Mukherjee J."/>
            <person name="Brink B."/>
        </authorList>
    </citation>
    <scope>NUCLEOTIDE SEQUENCE [LARGE SCALE GENOMIC DNA]</scope>
    <source>
        <strain evidence="11 12">AP17</strain>
    </source>
</reference>
<dbReference type="GO" id="GO:0009317">
    <property type="term" value="C:acetyl-CoA carboxylase complex"/>
    <property type="evidence" value="ECO:0007669"/>
    <property type="project" value="InterPro"/>
</dbReference>
<name>A0A6H1U2D1_9CYAN</name>
<accession>A0A6H1U2D1</accession>
<dbReference type="GO" id="GO:0003989">
    <property type="term" value="F:acetyl-CoA carboxylase activity"/>
    <property type="evidence" value="ECO:0007669"/>
    <property type="project" value="InterPro"/>
</dbReference>
<feature type="region of interest" description="Disordered" evidence="9">
    <location>
        <begin position="54"/>
        <end position="98"/>
    </location>
</feature>
<dbReference type="InterPro" id="IPR000089">
    <property type="entry name" value="Biotin_lipoyl"/>
</dbReference>
<dbReference type="NCBIfam" id="TIGR00531">
    <property type="entry name" value="BCCP"/>
    <property type="match status" value="1"/>
</dbReference>
<dbReference type="PRINTS" id="PR01071">
    <property type="entry name" value="ACOABIOTINCC"/>
</dbReference>
<dbReference type="InterPro" id="IPR011053">
    <property type="entry name" value="Single_hybrid_motif"/>
</dbReference>
<comment type="pathway">
    <text evidence="1 8">Lipid metabolism; fatty acid biosynthesis.</text>
</comment>
<dbReference type="Pfam" id="PF00364">
    <property type="entry name" value="Biotin_lipoyl"/>
    <property type="match status" value="1"/>
</dbReference>
<organism evidence="11 12">
    <name type="scientific">Oxynema aestuarii AP17</name>
    <dbReference type="NCBI Taxonomy" id="2064643"/>
    <lineage>
        <taxon>Bacteria</taxon>
        <taxon>Bacillati</taxon>
        <taxon>Cyanobacteriota</taxon>
        <taxon>Cyanophyceae</taxon>
        <taxon>Oscillatoriophycideae</taxon>
        <taxon>Oscillatoriales</taxon>
        <taxon>Oscillatoriaceae</taxon>
        <taxon>Oxynema</taxon>
        <taxon>Oxynema aestuarii</taxon>
    </lineage>
</organism>
<protein>
    <recommendedName>
        <fullName evidence="2 8">Biotin carboxyl carrier protein of acetyl-CoA carboxylase</fullName>
    </recommendedName>
</protein>
<dbReference type="FunFam" id="2.40.50.100:FF:000003">
    <property type="entry name" value="Acetyl-CoA carboxylase biotin carboxyl carrier protein"/>
    <property type="match status" value="1"/>
</dbReference>
<dbReference type="KEGG" id="oxy:HCG48_22290"/>
<dbReference type="PROSITE" id="PS00188">
    <property type="entry name" value="BIOTIN"/>
    <property type="match status" value="1"/>
</dbReference>
<evidence type="ECO:0000256" key="6">
    <source>
        <dbReference type="ARBA" id="ARBA00023160"/>
    </source>
</evidence>
<evidence type="ECO:0000256" key="9">
    <source>
        <dbReference type="SAM" id="MobiDB-lite"/>
    </source>
</evidence>
<keyword evidence="7 8" id="KW-0092">Biotin</keyword>
<sequence length="178" mass="18552">MVFDFSQLCELLATVDRTDISELILKSDDFELTVRKGPLGGTVAATGAPTPAVEVSGLATGEGTPSAPVAPVPAPPAAPAPTPSPTPASPPPTPNDRQWVEIASPMVGTFYRAPAPDEPPFVSVGDRISVGQSVCIIEAMKLMNELEAEVSGQVMEILVENGESVEYGQVLMRVNPEG</sequence>
<dbReference type="GO" id="GO:0006633">
    <property type="term" value="P:fatty acid biosynthetic process"/>
    <property type="evidence" value="ECO:0007669"/>
    <property type="project" value="UniProtKB-UniPathway"/>
</dbReference>
<proteinExistence type="predicted"/>
<dbReference type="InterPro" id="IPR001882">
    <property type="entry name" value="Biotin_BS"/>
</dbReference>
<keyword evidence="6 8" id="KW-0275">Fatty acid biosynthesis</keyword>
<dbReference type="InterPro" id="IPR001249">
    <property type="entry name" value="AcCoA_biotinCC"/>
</dbReference>
<evidence type="ECO:0000256" key="5">
    <source>
        <dbReference type="ARBA" id="ARBA00023098"/>
    </source>
</evidence>
<evidence type="ECO:0000256" key="8">
    <source>
        <dbReference type="RuleBase" id="RU364072"/>
    </source>
</evidence>
<feature type="compositionally biased region" description="Pro residues" evidence="9">
    <location>
        <begin position="68"/>
        <end position="94"/>
    </location>
</feature>
<dbReference type="Gene3D" id="2.40.50.100">
    <property type="match status" value="1"/>
</dbReference>
<feature type="domain" description="Lipoyl-binding" evidence="10">
    <location>
        <begin position="99"/>
        <end position="175"/>
    </location>
</feature>
<dbReference type="PROSITE" id="PS50968">
    <property type="entry name" value="BIOTINYL_LIPOYL"/>
    <property type="match status" value="1"/>
</dbReference>
<dbReference type="CDD" id="cd06850">
    <property type="entry name" value="biotinyl_domain"/>
    <property type="match status" value="1"/>
</dbReference>
<dbReference type="SUPFAM" id="SSF51230">
    <property type="entry name" value="Single hybrid motif"/>
    <property type="match status" value="1"/>
</dbReference>
<dbReference type="PANTHER" id="PTHR45266">
    <property type="entry name" value="OXALOACETATE DECARBOXYLASE ALPHA CHAIN"/>
    <property type="match status" value="1"/>
</dbReference>
<evidence type="ECO:0000256" key="2">
    <source>
        <dbReference type="ARBA" id="ARBA00017562"/>
    </source>
</evidence>
<dbReference type="Proteomes" id="UP000500857">
    <property type="component" value="Chromosome"/>
</dbReference>
<evidence type="ECO:0000256" key="7">
    <source>
        <dbReference type="ARBA" id="ARBA00023267"/>
    </source>
</evidence>
<evidence type="ECO:0000256" key="4">
    <source>
        <dbReference type="ARBA" id="ARBA00022832"/>
    </source>
</evidence>
<keyword evidence="5 8" id="KW-0443">Lipid metabolism</keyword>
<evidence type="ECO:0000259" key="10">
    <source>
        <dbReference type="PROSITE" id="PS50968"/>
    </source>
</evidence>
<dbReference type="NCBIfam" id="NF005457">
    <property type="entry name" value="PRK07051.1"/>
    <property type="match status" value="1"/>
</dbReference>